<dbReference type="CDD" id="cd11406">
    <property type="entry name" value="bHLHzip_Max"/>
    <property type="match status" value="1"/>
</dbReference>
<evidence type="ECO:0000256" key="3">
    <source>
        <dbReference type="ARBA" id="ARBA00022491"/>
    </source>
</evidence>
<feature type="compositionally biased region" description="Basic residues" evidence="11">
    <location>
        <begin position="163"/>
        <end position="173"/>
    </location>
</feature>
<dbReference type="Proteomes" id="UP000030746">
    <property type="component" value="Unassembled WGS sequence"/>
</dbReference>
<dbReference type="OMA" id="YMDAHEL"/>
<feature type="region of interest" description="Disordered" evidence="11">
    <location>
        <begin position="1"/>
        <end position="79"/>
    </location>
</feature>
<dbReference type="SUPFAM" id="SSF47459">
    <property type="entry name" value="HLH, helix-loop-helix DNA-binding domain"/>
    <property type="match status" value="1"/>
</dbReference>
<dbReference type="OrthoDB" id="8964853at2759"/>
<dbReference type="FunFam" id="4.10.280.10:FF:000023">
    <property type="entry name" value="MAX isoform 13"/>
    <property type="match status" value="1"/>
</dbReference>
<evidence type="ECO:0000256" key="10">
    <source>
        <dbReference type="ARBA" id="ARBA00029944"/>
    </source>
</evidence>
<evidence type="ECO:0000313" key="13">
    <source>
        <dbReference type="EMBL" id="ESO83519.1"/>
    </source>
</evidence>
<dbReference type="RefSeq" id="XP_009065775.1">
    <property type="nucleotide sequence ID" value="XM_009067527.1"/>
</dbReference>
<dbReference type="Gene3D" id="4.10.280.10">
    <property type="entry name" value="Helix-loop-helix DNA-binding domain"/>
    <property type="match status" value="1"/>
</dbReference>
<evidence type="ECO:0000256" key="2">
    <source>
        <dbReference type="ARBA" id="ARBA00017633"/>
    </source>
</evidence>
<dbReference type="CTD" id="20233400"/>
<keyword evidence="5" id="KW-0805">Transcription regulation</keyword>
<evidence type="ECO:0000259" key="12">
    <source>
        <dbReference type="PROSITE" id="PS50888"/>
    </source>
</evidence>
<comment type="similarity">
    <text evidence="1">Belongs to the MAX family.</text>
</comment>
<feature type="region of interest" description="Disordered" evidence="11">
    <location>
        <begin position="125"/>
        <end position="173"/>
    </location>
</feature>
<dbReference type="AlphaFoldDB" id="V4B4Z8"/>
<sequence length="173" mass="19269">MSDEDREVDVESDEDFDDVDSVSGISQSGSNSASSSQFASQTEKRAHHNALERKRRDHIKGSFHSLRDSVPSLQGEKVSRAQVLKKASDYIQFMRKKNQGNQQDIEDLKKQNCILEKQIRALEKAKNTGQYAQTSTNGETVSFDGISEETDTSSSESIDINGSHRKKLKLSAS</sequence>
<dbReference type="InterPro" id="IPR036638">
    <property type="entry name" value="HLH_DNA-bd_sf"/>
</dbReference>
<organism evidence="13 14">
    <name type="scientific">Lottia gigantea</name>
    <name type="common">Giant owl limpet</name>
    <dbReference type="NCBI Taxonomy" id="225164"/>
    <lineage>
        <taxon>Eukaryota</taxon>
        <taxon>Metazoa</taxon>
        <taxon>Spiralia</taxon>
        <taxon>Lophotrochozoa</taxon>
        <taxon>Mollusca</taxon>
        <taxon>Gastropoda</taxon>
        <taxon>Patellogastropoda</taxon>
        <taxon>Lottioidea</taxon>
        <taxon>Lottiidae</taxon>
        <taxon>Lottia</taxon>
    </lineage>
</organism>
<evidence type="ECO:0000256" key="6">
    <source>
        <dbReference type="ARBA" id="ARBA00023125"/>
    </source>
</evidence>
<keyword evidence="7" id="KW-0010">Activator</keyword>
<feature type="compositionally biased region" description="Polar residues" evidence="11">
    <location>
        <begin position="127"/>
        <end position="140"/>
    </location>
</feature>
<evidence type="ECO:0000256" key="8">
    <source>
        <dbReference type="ARBA" id="ARBA00023163"/>
    </source>
</evidence>
<reference evidence="13 14" key="1">
    <citation type="journal article" date="2013" name="Nature">
        <title>Insights into bilaterian evolution from three spiralian genomes.</title>
        <authorList>
            <person name="Simakov O."/>
            <person name="Marletaz F."/>
            <person name="Cho S.J."/>
            <person name="Edsinger-Gonzales E."/>
            <person name="Havlak P."/>
            <person name="Hellsten U."/>
            <person name="Kuo D.H."/>
            <person name="Larsson T."/>
            <person name="Lv J."/>
            <person name="Arendt D."/>
            <person name="Savage R."/>
            <person name="Osoegawa K."/>
            <person name="de Jong P."/>
            <person name="Grimwood J."/>
            <person name="Chapman J.A."/>
            <person name="Shapiro H."/>
            <person name="Aerts A."/>
            <person name="Otillar R.P."/>
            <person name="Terry A.Y."/>
            <person name="Boore J.L."/>
            <person name="Grigoriev I.V."/>
            <person name="Lindberg D.R."/>
            <person name="Seaver E.C."/>
            <person name="Weisblat D.A."/>
            <person name="Putnam N.H."/>
            <person name="Rokhsar D.S."/>
        </authorList>
    </citation>
    <scope>NUCLEOTIDE SEQUENCE [LARGE SCALE GENOMIC DNA]</scope>
</reference>
<dbReference type="EMBL" id="KB203660">
    <property type="protein sequence ID" value="ESO83519.1"/>
    <property type="molecule type" value="Genomic_DNA"/>
</dbReference>
<keyword evidence="8" id="KW-0804">Transcription</keyword>
<gene>
    <name evidence="13" type="ORF">LOTGIDRAFT_133235</name>
</gene>
<dbReference type="GO" id="GO:0003677">
    <property type="term" value="F:DNA binding"/>
    <property type="evidence" value="ECO:0007669"/>
    <property type="project" value="UniProtKB-KW"/>
</dbReference>
<dbReference type="GO" id="GO:0045944">
    <property type="term" value="P:positive regulation of transcription by RNA polymerase II"/>
    <property type="evidence" value="ECO:0007669"/>
    <property type="project" value="TreeGrafter"/>
</dbReference>
<evidence type="ECO:0000256" key="4">
    <source>
        <dbReference type="ARBA" id="ARBA00022553"/>
    </source>
</evidence>
<dbReference type="HOGENOM" id="CLU_109424_0_0_1"/>
<evidence type="ECO:0000256" key="1">
    <source>
        <dbReference type="ARBA" id="ARBA00007628"/>
    </source>
</evidence>
<keyword evidence="6" id="KW-0238">DNA-binding</keyword>
<dbReference type="GO" id="GO:0003700">
    <property type="term" value="F:DNA-binding transcription factor activity"/>
    <property type="evidence" value="ECO:0007669"/>
    <property type="project" value="TreeGrafter"/>
</dbReference>
<keyword evidence="4" id="KW-0597">Phosphoprotein</keyword>
<protein>
    <recommendedName>
        <fullName evidence="2">Protein max</fullName>
    </recommendedName>
    <alternativeName>
        <fullName evidence="10">Myc-associated factor X</fullName>
    </alternativeName>
</protein>
<dbReference type="Pfam" id="PF00010">
    <property type="entry name" value="HLH"/>
    <property type="match status" value="1"/>
</dbReference>
<dbReference type="SMART" id="SM00353">
    <property type="entry name" value="HLH"/>
    <property type="match status" value="1"/>
</dbReference>
<evidence type="ECO:0000256" key="9">
    <source>
        <dbReference type="ARBA" id="ARBA00023242"/>
    </source>
</evidence>
<keyword evidence="9" id="KW-0539">Nucleus</keyword>
<dbReference type="STRING" id="225164.V4B4Z8"/>
<evidence type="ECO:0000256" key="7">
    <source>
        <dbReference type="ARBA" id="ARBA00023159"/>
    </source>
</evidence>
<evidence type="ECO:0000256" key="11">
    <source>
        <dbReference type="SAM" id="MobiDB-lite"/>
    </source>
</evidence>
<dbReference type="PANTHER" id="PTHR10328">
    <property type="entry name" value="PROTEIN MAX MYC-ASSOCIATED FACTOR X"/>
    <property type="match status" value="1"/>
</dbReference>
<feature type="compositionally biased region" description="Acidic residues" evidence="11">
    <location>
        <begin position="1"/>
        <end position="20"/>
    </location>
</feature>
<dbReference type="GeneID" id="20233400"/>
<dbReference type="PROSITE" id="PS50888">
    <property type="entry name" value="BHLH"/>
    <property type="match status" value="1"/>
</dbReference>
<feature type="compositionally biased region" description="Low complexity" evidence="11">
    <location>
        <begin position="21"/>
        <end position="40"/>
    </location>
</feature>
<evidence type="ECO:0000256" key="5">
    <source>
        <dbReference type="ARBA" id="ARBA00023015"/>
    </source>
</evidence>
<evidence type="ECO:0000313" key="14">
    <source>
        <dbReference type="Proteomes" id="UP000030746"/>
    </source>
</evidence>
<keyword evidence="3" id="KW-0678">Repressor</keyword>
<proteinExistence type="inferred from homology"/>
<dbReference type="InterPro" id="IPR011598">
    <property type="entry name" value="bHLH_dom"/>
</dbReference>
<dbReference type="GO" id="GO:0046983">
    <property type="term" value="F:protein dimerization activity"/>
    <property type="evidence" value="ECO:0007669"/>
    <property type="project" value="InterPro"/>
</dbReference>
<dbReference type="KEGG" id="lgi:LOTGIDRAFT_133235"/>
<dbReference type="PANTHER" id="PTHR10328:SF3">
    <property type="entry name" value="PROTEIN MAX"/>
    <property type="match status" value="1"/>
</dbReference>
<feature type="domain" description="BHLH" evidence="12">
    <location>
        <begin position="43"/>
        <end position="94"/>
    </location>
</feature>
<dbReference type="GO" id="GO:0090575">
    <property type="term" value="C:RNA polymerase II transcription regulator complex"/>
    <property type="evidence" value="ECO:0007669"/>
    <property type="project" value="TreeGrafter"/>
</dbReference>
<accession>V4B4Z8</accession>
<name>V4B4Z8_LOTGI</name>
<keyword evidence="14" id="KW-1185">Reference proteome</keyword>